<accession>A0A2M9CLT4</accession>
<sequence length="259" mass="27058">MATSTDGASGLREALLWCAARVVAVALAVAAATALVAAIGLETAFPPTPLIASLALIPVNLITLWAVRRRVRRDGGTLRTLLGFDRSRLGRDALWAVLWIAVLYVPFCLAVVGTMFALHGADAFDRFETVFVPTVTPGFPTAVAVVLGLVVVATFAPLNAPAEEALFRGVAQGALARAGRPVLAVALPAVAFGVQHLFFAPGPDAMVVYAVAFLFWGIGSGLIAARQRRLMPLVLAHALVNLLTTLPAALLPLLIPEAS</sequence>
<keyword evidence="3" id="KW-0378">Hydrolase</keyword>
<feature type="transmembrane region" description="Helical" evidence="1">
    <location>
        <begin position="181"/>
        <end position="200"/>
    </location>
</feature>
<dbReference type="AlphaFoldDB" id="A0A2M9CLT4"/>
<dbReference type="GO" id="GO:0006508">
    <property type="term" value="P:proteolysis"/>
    <property type="evidence" value="ECO:0007669"/>
    <property type="project" value="UniProtKB-KW"/>
</dbReference>
<dbReference type="InterPro" id="IPR003675">
    <property type="entry name" value="Rce1/LyrA-like_dom"/>
</dbReference>
<evidence type="ECO:0000313" key="4">
    <source>
        <dbReference type="Proteomes" id="UP000228758"/>
    </source>
</evidence>
<dbReference type="EMBL" id="PGFF01000001">
    <property type="protein sequence ID" value="PJJ72828.1"/>
    <property type="molecule type" value="Genomic_DNA"/>
</dbReference>
<keyword evidence="3" id="KW-0645">Protease</keyword>
<feature type="transmembrane region" description="Helical" evidence="1">
    <location>
        <begin position="138"/>
        <end position="160"/>
    </location>
</feature>
<feature type="transmembrane region" description="Helical" evidence="1">
    <location>
        <begin position="14"/>
        <end position="41"/>
    </location>
</feature>
<gene>
    <name evidence="3" type="ORF">CLV46_2405</name>
</gene>
<keyword evidence="4" id="KW-1185">Reference proteome</keyword>
<dbReference type="Pfam" id="PF02517">
    <property type="entry name" value="Rce1-like"/>
    <property type="match status" value="1"/>
</dbReference>
<dbReference type="GO" id="GO:0080120">
    <property type="term" value="P:CAAX-box protein maturation"/>
    <property type="evidence" value="ECO:0007669"/>
    <property type="project" value="UniProtKB-ARBA"/>
</dbReference>
<feature type="transmembrane region" description="Helical" evidence="1">
    <location>
        <begin position="206"/>
        <end position="225"/>
    </location>
</feature>
<protein>
    <submittedName>
        <fullName evidence="3">CAAX prenyl protease-like protein</fullName>
    </submittedName>
</protein>
<organism evidence="3 4">
    <name type="scientific">Diaminobutyricimonas aerilata</name>
    <dbReference type="NCBI Taxonomy" id="1162967"/>
    <lineage>
        <taxon>Bacteria</taxon>
        <taxon>Bacillati</taxon>
        <taxon>Actinomycetota</taxon>
        <taxon>Actinomycetes</taxon>
        <taxon>Micrococcales</taxon>
        <taxon>Microbacteriaceae</taxon>
        <taxon>Diaminobutyricimonas</taxon>
    </lineage>
</organism>
<proteinExistence type="predicted"/>
<keyword evidence="1" id="KW-0472">Membrane</keyword>
<feature type="transmembrane region" description="Helical" evidence="1">
    <location>
        <begin position="232"/>
        <end position="255"/>
    </location>
</feature>
<feature type="transmembrane region" description="Helical" evidence="1">
    <location>
        <begin position="93"/>
        <end position="118"/>
    </location>
</feature>
<dbReference type="GO" id="GO:0004175">
    <property type="term" value="F:endopeptidase activity"/>
    <property type="evidence" value="ECO:0007669"/>
    <property type="project" value="UniProtKB-ARBA"/>
</dbReference>
<keyword evidence="1" id="KW-0812">Transmembrane</keyword>
<evidence type="ECO:0000313" key="3">
    <source>
        <dbReference type="EMBL" id="PJJ72828.1"/>
    </source>
</evidence>
<dbReference type="Proteomes" id="UP000228758">
    <property type="component" value="Unassembled WGS sequence"/>
</dbReference>
<name>A0A2M9CLT4_9MICO</name>
<evidence type="ECO:0000256" key="1">
    <source>
        <dbReference type="SAM" id="Phobius"/>
    </source>
</evidence>
<reference evidence="3 4" key="1">
    <citation type="submission" date="2017-11" db="EMBL/GenBank/DDBJ databases">
        <title>Genomic Encyclopedia of Archaeal and Bacterial Type Strains, Phase II (KMG-II): From Individual Species to Whole Genera.</title>
        <authorList>
            <person name="Goeker M."/>
        </authorList>
    </citation>
    <scope>NUCLEOTIDE SEQUENCE [LARGE SCALE GENOMIC DNA]</scope>
    <source>
        <strain evidence="3 4">DSM 27393</strain>
    </source>
</reference>
<feature type="transmembrane region" description="Helical" evidence="1">
    <location>
        <begin position="47"/>
        <end position="67"/>
    </location>
</feature>
<keyword evidence="1" id="KW-1133">Transmembrane helix</keyword>
<feature type="domain" description="CAAX prenyl protease 2/Lysostaphin resistance protein A-like" evidence="2">
    <location>
        <begin position="149"/>
        <end position="243"/>
    </location>
</feature>
<evidence type="ECO:0000259" key="2">
    <source>
        <dbReference type="Pfam" id="PF02517"/>
    </source>
</evidence>
<comment type="caution">
    <text evidence="3">The sequence shown here is derived from an EMBL/GenBank/DDBJ whole genome shotgun (WGS) entry which is preliminary data.</text>
</comment>